<reference evidence="2 3" key="1">
    <citation type="submission" date="2020-09" db="EMBL/GenBank/DDBJ databases">
        <title>The genome sequence of type strain Labrenzia polysiphoniae KACC 19711.</title>
        <authorList>
            <person name="Liu Y."/>
        </authorList>
    </citation>
    <scope>NUCLEOTIDE SEQUENCE [LARGE SCALE GENOMIC DNA]</scope>
    <source>
        <strain evidence="2 3">KACC 19711</strain>
    </source>
</reference>
<dbReference type="Gene3D" id="2.30.110.10">
    <property type="entry name" value="Electron Transport, Fmn-binding Protein, Chain A"/>
    <property type="match status" value="1"/>
</dbReference>
<comment type="caution">
    <text evidence="2">The sequence shown here is derived from an EMBL/GenBank/DDBJ whole genome shotgun (WGS) entry which is preliminary data.</text>
</comment>
<dbReference type="InterPro" id="IPR011576">
    <property type="entry name" value="Pyridox_Oxase_N"/>
</dbReference>
<dbReference type="Proteomes" id="UP000615687">
    <property type="component" value="Unassembled WGS sequence"/>
</dbReference>
<dbReference type="RefSeq" id="WP_192110398.1">
    <property type="nucleotide sequence ID" value="NZ_JACYXJ010000006.1"/>
</dbReference>
<keyword evidence="3" id="KW-1185">Reference proteome</keyword>
<proteinExistence type="predicted"/>
<dbReference type="SUPFAM" id="SSF50475">
    <property type="entry name" value="FMN-binding split barrel"/>
    <property type="match status" value="1"/>
</dbReference>
<dbReference type="Pfam" id="PF01243">
    <property type="entry name" value="PNPOx_N"/>
    <property type="match status" value="1"/>
</dbReference>
<evidence type="ECO:0000313" key="2">
    <source>
        <dbReference type="EMBL" id="MBD8877945.1"/>
    </source>
</evidence>
<evidence type="ECO:0000313" key="3">
    <source>
        <dbReference type="Proteomes" id="UP000615687"/>
    </source>
</evidence>
<dbReference type="PANTHER" id="PTHR39336">
    <property type="entry name" value="PYRIDOXAMINE PHOSPHATE OXIDASE FAMILY PROTEIN (AFU_ORTHOLOGUE AFUA_6G11440)"/>
    <property type="match status" value="1"/>
</dbReference>
<dbReference type="EMBL" id="JACYXJ010000006">
    <property type="protein sequence ID" value="MBD8877945.1"/>
    <property type="molecule type" value="Genomic_DNA"/>
</dbReference>
<gene>
    <name evidence="2" type="ORF">IG617_16750</name>
</gene>
<dbReference type="PANTHER" id="PTHR39336:SF1">
    <property type="entry name" value="PYRIDOXAMINE PHOSPHATE OXIDASE FAMILY PROTEIN (AFU_ORTHOLOGUE AFUA_6G11440)"/>
    <property type="match status" value="1"/>
</dbReference>
<sequence length="185" mass="20400">MAKQFPELDDAHRSYIARQHIFFTATAAPTGRVNVSPRSTTALKLLGPNALVYLDRTGSSNETAAHLKLSDRMTIMFCAMDGPPQIMRLYGKGRIIRRGSTEYDALLESAFAGEEPGGARQMVHLDFDLVQTSCGYGVPLHGYEGERPSLDNWAANKSAEELEAYQRQKNQVSIDGFPTGLFEDA</sequence>
<accession>A0ABR9CDG6</accession>
<dbReference type="InterPro" id="IPR012349">
    <property type="entry name" value="Split_barrel_FMN-bd"/>
</dbReference>
<protein>
    <submittedName>
        <fullName evidence="2">Pyridoxamine 5'-phosphate oxidase family protein</fullName>
    </submittedName>
</protein>
<name>A0ABR9CDG6_9HYPH</name>
<organism evidence="2 3">
    <name type="scientific">Roseibium polysiphoniae</name>
    <dbReference type="NCBI Taxonomy" id="2571221"/>
    <lineage>
        <taxon>Bacteria</taxon>
        <taxon>Pseudomonadati</taxon>
        <taxon>Pseudomonadota</taxon>
        <taxon>Alphaproteobacteria</taxon>
        <taxon>Hyphomicrobiales</taxon>
        <taxon>Stappiaceae</taxon>
        <taxon>Roseibium</taxon>
    </lineage>
</organism>
<evidence type="ECO:0000259" key="1">
    <source>
        <dbReference type="Pfam" id="PF01243"/>
    </source>
</evidence>
<feature type="domain" description="Pyridoxamine 5'-phosphate oxidase N-terminal" evidence="1">
    <location>
        <begin position="8"/>
        <end position="133"/>
    </location>
</feature>